<dbReference type="Gene3D" id="3.40.50.1400">
    <property type="match status" value="2"/>
</dbReference>
<dbReference type="CDD" id="cd03416">
    <property type="entry name" value="CbiX_SirB_N"/>
    <property type="match status" value="1"/>
</dbReference>
<dbReference type="PANTHER" id="PTHR33542:SF3">
    <property type="entry name" value="SIROHYDROCHLORIN FERROCHELATASE, CHLOROPLASTIC"/>
    <property type="match status" value="1"/>
</dbReference>
<protein>
    <submittedName>
        <fullName evidence="3">Sirohydrochlorin chelatase</fullName>
    </submittedName>
</protein>
<comment type="caution">
    <text evidence="3">The sequence shown here is derived from an EMBL/GenBank/DDBJ whole genome shotgun (WGS) entry which is preliminary data.</text>
</comment>
<gene>
    <name evidence="3" type="ORF">QQS35_21605</name>
</gene>
<proteinExistence type="predicted"/>
<evidence type="ECO:0000313" key="3">
    <source>
        <dbReference type="EMBL" id="MDL4843037.1"/>
    </source>
</evidence>
<dbReference type="InterPro" id="IPR050963">
    <property type="entry name" value="Sirohydro_Cobaltochel/CbiX"/>
</dbReference>
<dbReference type="EMBL" id="JASTZU010000063">
    <property type="protein sequence ID" value="MDL4843037.1"/>
    <property type="molecule type" value="Genomic_DNA"/>
</dbReference>
<accession>A0ABT7LCQ1</accession>
<sequence length="244" mass="27741">MKAIIYVGHGSSVEERNEQFIQFTNQIIKQVRCLIQEPAFLELATPTITNAIDTCVEKGATEITVVPILLLPGIHVSEDIPLEISKGKKQHPELIINYAKPLGSDGVIVEMIRNRVVERDVFKELKKAVLLVSHGSRNQQAVEEFEQLAIACKNEISNQYDVYTAYLKMTVPSLEEQLDNLKIYNYQEIYVVPHFLFSGGFEKEIEEVTQSYQKQMPNTSIIHCEPTGFDHTLIPLIVKRINQT</sequence>
<dbReference type="RefSeq" id="WP_285934331.1">
    <property type="nucleotide sequence ID" value="NZ_JASTZU010000063.1"/>
</dbReference>
<dbReference type="InterPro" id="IPR002762">
    <property type="entry name" value="CbiX-like"/>
</dbReference>
<dbReference type="PANTHER" id="PTHR33542">
    <property type="entry name" value="SIROHYDROCHLORIN FERROCHELATASE, CHLOROPLASTIC"/>
    <property type="match status" value="1"/>
</dbReference>
<reference evidence="3 4" key="1">
    <citation type="submission" date="2023-06" db="EMBL/GenBank/DDBJ databases">
        <title>Aquibacillus rhizosphaerae LR5S19.</title>
        <authorList>
            <person name="Sun J.-Q."/>
        </authorList>
    </citation>
    <scope>NUCLEOTIDE SEQUENCE [LARGE SCALE GENOMIC DNA]</scope>
    <source>
        <strain evidence="3 4">LR5S19</strain>
    </source>
</reference>
<dbReference type="SUPFAM" id="SSF53800">
    <property type="entry name" value="Chelatase"/>
    <property type="match status" value="2"/>
</dbReference>
<keyword evidence="4" id="KW-1185">Reference proteome</keyword>
<dbReference type="Proteomes" id="UP001235343">
    <property type="component" value="Unassembled WGS sequence"/>
</dbReference>
<keyword evidence="2" id="KW-0456">Lyase</keyword>
<evidence type="ECO:0000256" key="2">
    <source>
        <dbReference type="ARBA" id="ARBA00023239"/>
    </source>
</evidence>
<name>A0ABT7LCQ1_9BACI</name>
<organism evidence="3 4">
    <name type="scientific">Aquibacillus rhizosphaerae</name>
    <dbReference type="NCBI Taxonomy" id="3051431"/>
    <lineage>
        <taxon>Bacteria</taxon>
        <taxon>Bacillati</taxon>
        <taxon>Bacillota</taxon>
        <taxon>Bacilli</taxon>
        <taxon>Bacillales</taxon>
        <taxon>Bacillaceae</taxon>
        <taxon>Aquibacillus</taxon>
    </lineage>
</organism>
<evidence type="ECO:0000256" key="1">
    <source>
        <dbReference type="ARBA" id="ARBA00022723"/>
    </source>
</evidence>
<evidence type="ECO:0000313" key="4">
    <source>
        <dbReference type="Proteomes" id="UP001235343"/>
    </source>
</evidence>
<keyword evidence="1" id="KW-0479">Metal-binding</keyword>
<dbReference type="Pfam" id="PF01903">
    <property type="entry name" value="CbiX"/>
    <property type="match status" value="2"/>
</dbReference>